<feature type="compositionally biased region" description="Polar residues" evidence="1">
    <location>
        <begin position="584"/>
        <end position="595"/>
    </location>
</feature>
<evidence type="ECO:0000256" key="1">
    <source>
        <dbReference type="SAM" id="MobiDB-lite"/>
    </source>
</evidence>
<evidence type="ECO:0000313" key="3">
    <source>
        <dbReference type="Proteomes" id="UP000789405"/>
    </source>
</evidence>
<feature type="compositionally biased region" description="Low complexity" evidence="1">
    <location>
        <begin position="826"/>
        <end position="843"/>
    </location>
</feature>
<sequence length="902" mass="96950">SIGSFFERTMRELLLVRKLEEENAKKNKQNEPPTPILPENTSNIDSHIEEPSFPTHKQETQEAHQDTHNITLNNNSDINLSSDGNTQNNPDISTVQIQTSVTVLNTDIQQQSSALPDDDNSILIPLENSTSNDVASSDKTVHPAELAENISDLTEGKKQYDTALQTKRESLKEFFLQKQPYIHKDSYTNNLALDPDFIETESQSSLSSISRHNTGDELMVTLTESEQIKKENSNLSKSENLLSDSSNHQIDSKLSPDERRQKAAADRESQRKELKNLKKLKKRQSAGQKLDDDIVIMVPQKKATTVDKFEETPTVVINSVESDGKITIARIKHSKDKTSSADSDTDGSVDLDALIAGGSDLDSNAMQLNDDGLDDGDDNFWKIDPAELERHLSPSTTPLRRPSPDPQSTPTLVSLAISNRPVSMIAEEEENLSDTPLEIDGQEADDILNTFSNPEDQIDMSLDTQITPILKPVSPSPVPSPYPTLSGGKSGIPTGLPKTAFSPHFGPSPLSPTSSRASSVADPDEYETMSNGSYTSVRSAGSAKSGTSGIRKPSNTSGLRAPSRTGVHVTSPSRMSLPGRVDSPHTSIPSPGRQRSLSVVSNSSTEESTTSSVDAVSPSRIASPTRGVRIYSPMSQTITGGGTRPRSISRISNSSAESSATNASTTGVRPLNKAGSNIGTPKISSISSGIPNRGRNNNTEKNVSTARPVSQLQSPSSSSTGLSRTTNRNSLMKPPGSATSVRSLGGNTTETPKQNTIKKIRHQSQIVNDHDRSTFDSNATTSGIRPPSVMRGSTITRIGSRQSSDSLSSHDEYIIFTPPESPTNASETDSLTSLTSSVSYGSSPGRGTSPIPPITSPTRISSKSSNRTSMITPPSRISKLTYTRTTPSKLAIPGSQAASQSN</sequence>
<feature type="compositionally biased region" description="Low complexity" evidence="1">
    <location>
        <begin position="856"/>
        <end position="865"/>
    </location>
</feature>
<feature type="compositionally biased region" description="Low complexity" evidence="1">
    <location>
        <begin position="646"/>
        <end position="666"/>
    </location>
</feature>
<dbReference type="OrthoDB" id="2443517at2759"/>
<accession>A0A9N9JE14</accession>
<organism evidence="2 3">
    <name type="scientific">Dentiscutata erythropus</name>
    <dbReference type="NCBI Taxonomy" id="1348616"/>
    <lineage>
        <taxon>Eukaryota</taxon>
        <taxon>Fungi</taxon>
        <taxon>Fungi incertae sedis</taxon>
        <taxon>Mucoromycota</taxon>
        <taxon>Glomeromycotina</taxon>
        <taxon>Glomeromycetes</taxon>
        <taxon>Diversisporales</taxon>
        <taxon>Gigasporaceae</taxon>
        <taxon>Dentiscutata</taxon>
    </lineage>
</organism>
<feature type="compositionally biased region" description="Low complexity" evidence="1">
    <location>
        <begin position="596"/>
        <end position="617"/>
    </location>
</feature>
<feature type="compositionally biased region" description="Low complexity" evidence="1">
    <location>
        <begin position="710"/>
        <end position="730"/>
    </location>
</feature>
<feature type="compositionally biased region" description="Polar residues" evidence="1">
    <location>
        <begin position="674"/>
        <end position="708"/>
    </location>
</feature>
<feature type="compositionally biased region" description="Basic and acidic residues" evidence="1">
    <location>
        <begin position="46"/>
        <end position="67"/>
    </location>
</feature>
<name>A0A9N9JE14_9GLOM</name>
<proteinExistence type="predicted"/>
<evidence type="ECO:0000313" key="2">
    <source>
        <dbReference type="EMBL" id="CAG8777641.1"/>
    </source>
</evidence>
<feature type="region of interest" description="Disordered" evidence="1">
    <location>
        <begin position="388"/>
        <end position="411"/>
    </location>
</feature>
<feature type="region of interest" description="Disordered" evidence="1">
    <location>
        <begin position="229"/>
        <end position="285"/>
    </location>
</feature>
<feature type="region of interest" description="Disordered" evidence="1">
    <location>
        <begin position="21"/>
        <end position="91"/>
    </location>
</feature>
<feature type="non-terminal residue" evidence="2">
    <location>
        <position position="902"/>
    </location>
</feature>
<dbReference type="AlphaFoldDB" id="A0A9N9JE14"/>
<feature type="compositionally biased region" description="Low complexity" evidence="1">
    <location>
        <begin position="233"/>
        <end position="247"/>
    </location>
</feature>
<gene>
    <name evidence="2" type="ORF">DERYTH_LOCUS19304</name>
</gene>
<feature type="region of interest" description="Disordered" evidence="1">
    <location>
        <begin position="472"/>
        <end position="621"/>
    </location>
</feature>
<feature type="compositionally biased region" description="Low complexity" evidence="1">
    <location>
        <begin position="69"/>
        <end position="85"/>
    </location>
</feature>
<feature type="compositionally biased region" description="Polar residues" evidence="1">
    <location>
        <begin position="878"/>
        <end position="888"/>
    </location>
</feature>
<comment type="caution">
    <text evidence="2">The sequence shown here is derived from an EMBL/GenBank/DDBJ whole genome shotgun (WGS) entry which is preliminary data.</text>
</comment>
<dbReference type="Proteomes" id="UP000789405">
    <property type="component" value="Unassembled WGS sequence"/>
</dbReference>
<feature type="compositionally biased region" description="Polar residues" evidence="1">
    <location>
        <begin position="528"/>
        <end position="558"/>
    </location>
</feature>
<feature type="compositionally biased region" description="Polar residues" evidence="1">
    <location>
        <begin position="737"/>
        <end position="755"/>
    </location>
</feature>
<protein>
    <submittedName>
        <fullName evidence="2">18218_t:CDS:1</fullName>
    </submittedName>
</protein>
<feature type="compositionally biased region" description="Basic and acidic residues" evidence="1">
    <location>
        <begin position="250"/>
        <end position="276"/>
    </location>
</feature>
<keyword evidence="3" id="KW-1185">Reference proteome</keyword>
<dbReference type="EMBL" id="CAJVPY010020937">
    <property type="protein sequence ID" value="CAG8777641.1"/>
    <property type="molecule type" value="Genomic_DNA"/>
</dbReference>
<reference evidence="2" key="1">
    <citation type="submission" date="2021-06" db="EMBL/GenBank/DDBJ databases">
        <authorList>
            <person name="Kallberg Y."/>
            <person name="Tangrot J."/>
            <person name="Rosling A."/>
        </authorList>
    </citation>
    <scope>NUCLEOTIDE SEQUENCE</scope>
    <source>
        <strain evidence="2">MA453B</strain>
    </source>
</reference>
<feature type="region of interest" description="Disordered" evidence="1">
    <location>
        <begin position="633"/>
        <end position="902"/>
    </location>
</feature>
<feature type="compositionally biased region" description="Low complexity" evidence="1">
    <location>
        <begin position="507"/>
        <end position="519"/>
    </location>
</feature>